<gene>
    <name evidence="1" type="ORF">FA15DRAFT_606227</name>
</gene>
<reference evidence="1 2" key="1">
    <citation type="journal article" date="2019" name="Nat. Ecol. Evol.">
        <title>Megaphylogeny resolves global patterns of mushroom evolution.</title>
        <authorList>
            <person name="Varga T."/>
            <person name="Krizsan K."/>
            <person name="Foldi C."/>
            <person name="Dima B."/>
            <person name="Sanchez-Garcia M."/>
            <person name="Sanchez-Ramirez S."/>
            <person name="Szollosi G.J."/>
            <person name="Szarkandi J.G."/>
            <person name="Papp V."/>
            <person name="Albert L."/>
            <person name="Andreopoulos W."/>
            <person name="Angelini C."/>
            <person name="Antonin V."/>
            <person name="Barry K.W."/>
            <person name="Bougher N.L."/>
            <person name="Buchanan P."/>
            <person name="Buyck B."/>
            <person name="Bense V."/>
            <person name="Catcheside P."/>
            <person name="Chovatia M."/>
            <person name="Cooper J."/>
            <person name="Damon W."/>
            <person name="Desjardin D."/>
            <person name="Finy P."/>
            <person name="Geml J."/>
            <person name="Haridas S."/>
            <person name="Hughes K."/>
            <person name="Justo A."/>
            <person name="Karasinski D."/>
            <person name="Kautmanova I."/>
            <person name="Kiss B."/>
            <person name="Kocsube S."/>
            <person name="Kotiranta H."/>
            <person name="LaButti K.M."/>
            <person name="Lechner B.E."/>
            <person name="Liimatainen K."/>
            <person name="Lipzen A."/>
            <person name="Lukacs Z."/>
            <person name="Mihaltcheva S."/>
            <person name="Morgado L.N."/>
            <person name="Niskanen T."/>
            <person name="Noordeloos M.E."/>
            <person name="Ohm R.A."/>
            <person name="Ortiz-Santana B."/>
            <person name="Ovrebo C."/>
            <person name="Racz N."/>
            <person name="Riley R."/>
            <person name="Savchenko A."/>
            <person name="Shiryaev A."/>
            <person name="Soop K."/>
            <person name="Spirin V."/>
            <person name="Szebenyi C."/>
            <person name="Tomsovsky M."/>
            <person name="Tulloss R.E."/>
            <person name="Uehling J."/>
            <person name="Grigoriev I.V."/>
            <person name="Vagvolgyi C."/>
            <person name="Papp T."/>
            <person name="Martin F.M."/>
            <person name="Miettinen O."/>
            <person name="Hibbett D.S."/>
            <person name="Nagy L.G."/>
        </authorList>
    </citation>
    <scope>NUCLEOTIDE SEQUENCE [LARGE SCALE GENOMIC DNA]</scope>
    <source>
        <strain evidence="1 2">CBS 121175</strain>
    </source>
</reference>
<dbReference type="Proteomes" id="UP000307440">
    <property type="component" value="Unassembled WGS sequence"/>
</dbReference>
<proteinExistence type="predicted"/>
<dbReference type="EMBL" id="ML210620">
    <property type="protein sequence ID" value="TFK16869.1"/>
    <property type="molecule type" value="Genomic_DNA"/>
</dbReference>
<evidence type="ECO:0008006" key="3">
    <source>
        <dbReference type="Google" id="ProtNLM"/>
    </source>
</evidence>
<keyword evidence="2" id="KW-1185">Reference proteome</keyword>
<dbReference type="SUPFAM" id="SSF56672">
    <property type="entry name" value="DNA/RNA polymerases"/>
    <property type="match status" value="1"/>
</dbReference>
<name>A0A5C3K9X8_COPMA</name>
<feature type="non-terminal residue" evidence="1">
    <location>
        <position position="1"/>
    </location>
</feature>
<protein>
    <recommendedName>
        <fullName evidence="3">DNA/RNA polymerase</fullName>
    </recommendedName>
</protein>
<evidence type="ECO:0000313" key="1">
    <source>
        <dbReference type="EMBL" id="TFK16869.1"/>
    </source>
</evidence>
<accession>A0A5C3K9X8</accession>
<evidence type="ECO:0000313" key="2">
    <source>
        <dbReference type="Proteomes" id="UP000307440"/>
    </source>
</evidence>
<sequence>EVRKLVAEFADCFALLLSKVNVVPGAVHKLDIKEGANFSTKPNQRKMTPVQKEFLDKKLDEMLEAGIIRPINPSKVKCSAPVVLVPKPNNTDLPLAELQHMVNNECIAHGLEPVVELLP</sequence>
<dbReference type="AlphaFoldDB" id="A0A5C3K9X8"/>
<dbReference type="InterPro" id="IPR043502">
    <property type="entry name" value="DNA/RNA_pol_sf"/>
</dbReference>
<organism evidence="1 2">
    <name type="scientific">Coprinopsis marcescibilis</name>
    <name type="common">Agaric fungus</name>
    <name type="synonym">Psathyrella marcescibilis</name>
    <dbReference type="NCBI Taxonomy" id="230819"/>
    <lineage>
        <taxon>Eukaryota</taxon>
        <taxon>Fungi</taxon>
        <taxon>Dikarya</taxon>
        <taxon>Basidiomycota</taxon>
        <taxon>Agaricomycotina</taxon>
        <taxon>Agaricomycetes</taxon>
        <taxon>Agaricomycetidae</taxon>
        <taxon>Agaricales</taxon>
        <taxon>Agaricineae</taxon>
        <taxon>Psathyrellaceae</taxon>
        <taxon>Coprinopsis</taxon>
    </lineage>
</organism>
<dbReference type="Gene3D" id="3.10.10.10">
    <property type="entry name" value="HIV Type 1 Reverse Transcriptase, subunit A, domain 1"/>
    <property type="match status" value="1"/>
</dbReference>
<dbReference type="OrthoDB" id="3363652at2759"/>